<keyword evidence="8" id="KW-1185">Reference proteome</keyword>
<dbReference type="SUPFAM" id="SSF53383">
    <property type="entry name" value="PLP-dependent transferases"/>
    <property type="match status" value="1"/>
</dbReference>
<dbReference type="OrthoDB" id="691673at2759"/>
<dbReference type="Proteomes" id="UP000559027">
    <property type="component" value="Unassembled WGS sequence"/>
</dbReference>
<evidence type="ECO:0000256" key="1">
    <source>
        <dbReference type="ARBA" id="ARBA00001933"/>
    </source>
</evidence>
<keyword evidence="5" id="KW-0663">Pyridoxal phosphate</keyword>
<comment type="similarity">
    <text evidence="2">Belongs to the class-I pyridoxal-phosphate-dependent aminotransferase family.</text>
</comment>
<dbReference type="PANTHER" id="PTHR42790">
    <property type="entry name" value="AMINOTRANSFERASE"/>
    <property type="match status" value="1"/>
</dbReference>
<comment type="caution">
    <text evidence="7">The sequence shown here is derived from an EMBL/GenBank/DDBJ whole genome shotgun (WGS) entry which is preliminary data.</text>
</comment>
<dbReference type="GO" id="GO:0030170">
    <property type="term" value="F:pyridoxal phosphate binding"/>
    <property type="evidence" value="ECO:0007669"/>
    <property type="project" value="InterPro"/>
</dbReference>
<dbReference type="InterPro" id="IPR015422">
    <property type="entry name" value="PyrdxlP-dep_Trfase_small"/>
</dbReference>
<dbReference type="Gene3D" id="3.90.1150.10">
    <property type="entry name" value="Aspartate Aminotransferase, domain 1"/>
    <property type="match status" value="1"/>
</dbReference>
<evidence type="ECO:0000259" key="6">
    <source>
        <dbReference type="Pfam" id="PF00155"/>
    </source>
</evidence>
<evidence type="ECO:0000313" key="8">
    <source>
        <dbReference type="Proteomes" id="UP000559027"/>
    </source>
</evidence>
<comment type="cofactor">
    <cofactor evidence="1">
        <name>pyridoxal 5'-phosphate</name>
        <dbReference type="ChEBI" id="CHEBI:597326"/>
    </cofactor>
</comment>
<proteinExistence type="inferred from homology"/>
<protein>
    <recommendedName>
        <fullName evidence="6">Aminotransferase class I/classII large domain-containing protein</fullName>
    </recommendedName>
</protein>
<dbReference type="InterPro" id="IPR015424">
    <property type="entry name" value="PyrdxlP-dep_Trfase"/>
</dbReference>
<dbReference type="EMBL" id="JAACJO010000004">
    <property type="protein sequence ID" value="KAF5359362.1"/>
    <property type="molecule type" value="Genomic_DNA"/>
</dbReference>
<dbReference type="GO" id="GO:0008483">
    <property type="term" value="F:transaminase activity"/>
    <property type="evidence" value="ECO:0007669"/>
    <property type="project" value="UniProtKB-KW"/>
</dbReference>
<dbReference type="InterPro" id="IPR004839">
    <property type="entry name" value="Aminotransferase_I/II_large"/>
</dbReference>
<keyword evidence="3" id="KW-0032">Aminotransferase</keyword>
<dbReference type="AlphaFoldDB" id="A0A8H5LJD0"/>
<accession>A0A8H5LJD0</accession>
<feature type="domain" description="Aminotransferase class I/classII large" evidence="6">
    <location>
        <begin position="10"/>
        <end position="139"/>
    </location>
</feature>
<sequence length="149" mass="16884">MITATSNLQVSSLTQVIAAKLLVSWGYDGFKTHTERVSEFYREKRDVFQAAMKQYMDEYAEWVKPEAGMFFWFKLKLSDDANLKDAGDSEPVIRTTAFEKGVLALPGKVFLPNGNTTAYVRASFSLNTEEEVNEALRRLRAAMVEVRGE</sequence>
<dbReference type="InterPro" id="IPR050859">
    <property type="entry name" value="Class-I_PLP-dep_aminotransf"/>
</dbReference>
<dbReference type="PANTHER" id="PTHR42790:SF19">
    <property type="entry name" value="KYNURENINE_ALPHA-AMINOADIPATE AMINOTRANSFERASE, MITOCHONDRIAL"/>
    <property type="match status" value="1"/>
</dbReference>
<keyword evidence="4" id="KW-0808">Transferase</keyword>
<organism evidence="7 8">
    <name type="scientific">Leucocoprinus leucothites</name>
    <dbReference type="NCBI Taxonomy" id="201217"/>
    <lineage>
        <taxon>Eukaryota</taxon>
        <taxon>Fungi</taxon>
        <taxon>Dikarya</taxon>
        <taxon>Basidiomycota</taxon>
        <taxon>Agaricomycotina</taxon>
        <taxon>Agaricomycetes</taxon>
        <taxon>Agaricomycetidae</taxon>
        <taxon>Agaricales</taxon>
        <taxon>Agaricineae</taxon>
        <taxon>Agaricaceae</taxon>
        <taxon>Leucocoprinus</taxon>
    </lineage>
</organism>
<evidence type="ECO:0000256" key="5">
    <source>
        <dbReference type="ARBA" id="ARBA00022898"/>
    </source>
</evidence>
<evidence type="ECO:0000313" key="7">
    <source>
        <dbReference type="EMBL" id="KAF5359362.1"/>
    </source>
</evidence>
<name>A0A8H5LJD0_9AGAR</name>
<gene>
    <name evidence="7" type="ORF">D9756_003592</name>
</gene>
<dbReference type="Pfam" id="PF00155">
    <property type="entry name" value="Aminotran_1_2"/>
    <property type="match status" value="1"/>
</dbReference>
<evidence type="ECO:0000256" key="3">
    <source>
        <dbReference type="ARBA" id="ARBA00022576"/>
    </source>
</evidence>
<dbReference type="GO" id="GO:1901605">
    <property type="term" value="P:alpha-amino acid metabolic process"/>
    <property type="evidence" value="ECO:0007669"/>
    <property type="project" value="TreeGrafter"/>
</dbReference>
<evidence type="ECO:0000256" key="2">
    <source>
        <dbReference type="ARBA" id="ARBA00007441"/>
    </source>
</evidence>
<evidence type="ECO:0000256" key="4">
    <source>
        <dbReference type="ARBA" id="ARBA00022679"/>
    </source>
</evidence>
<reference evidence="7 8" key="1">
    <citation type="journal article" date="2020" name="ISME J.">
        <title>Uncovering the hidden diversity of litter-decomposition mechanisms in mushroom-forming fungi.</title>
        <authorList>
            <person name="Floudas D."/>
            <person name="Bentzer J."/>
            <person name="Ahren D."/>
            <person name="Johansson T."/>
            <person name="Persson P."/>
            <person name="Tunlid A."/>
        </authorList>
    </citation>
    <scope>NUCLEOTIDE SEQUENCE [LARGE SCALE GENOMIC DNA]</scope>
    <source>
        <strain evidence="7 8">CBS 146.42</strain>
    </source>
</reference>